<keyword evidence="1" id="KW-1133">Transmembrane helix</keyword>
<evidence type="ECO:0000313" key="3">
    <source>
        <dbReference type="Proteomes" id="UP000887013"/>
    </source>
</evidence>
<sequence>MKESDVKGSIGSKRILTIISMGKVVLDPRAASQKRSVAATEGRWRPFTWNIQLTSIWLPSLFTITFIVLNNRPWFFMRVCRLLLYLSAEIECFVFKELDDAKRRYAF</sequence>
<organism evidence="2 3">
    <name type="scientific">Nephila pilipes</name>
    <name type="common">Giant wood spider</name>
    <name type="synonym">Nephila maculata</name>
    <dbReference type="NCBI Taxonomy" id="299642"/>
    <lineage>
        <taxon>Eukaryota</taxon>
        <taxon>Metazoa</taxon>
        <taxon>Ecdysozoa</taxon>
        <taxon>Arthropoda</taxon>
        <taxon>Chelicerata</taxon>
        <taxon>Arachnida</taxon>
        <taxon>Araneae</taxon>
        <taxon>Araneomorphae</taxon>
        <taxon>Entelegynae</taxon>
        <taxon>Araneoidea</taxon>
        <taxon>Nephilidae</taxon>
        <taxon>Nephila</taxon>
    </lineage>
</organism>
<dbReference type="OrthoDB" id="10296910at2759"/>
<accession>A0A8X6N8K9</accession>
<name>A0A8X6N8K9_NEPPI</name>
<protein>
    <submittedName>
        <fullName evidence="2">Uncharacterized protein</fullName>
    </submittedName>
</protein>
<feature type="transmembrane region" description="Helical" evidence="1">
    <location>
        <begin position="49"/>
        <end position="69"/>
    </location>
</feature>
<comment type="caution">
    <text evidence="2">The sequence shown here is derived from an EMBL/GenBank/DDBJ whole genome shotgun (WGS) entry which is preliminary data.</text>
</comment>
<dbReference type="EMBL" id="BMAW01006724">
    <property type="protein sequence ID" value="GFT00077.1"/>
    <property type="molecule type" value="Genomic_DNA"/>
</dbReference>
<keyword evidence="1" id="KW-0812">Transmembrane</keyword>
<proteinExistence type="predicted"/>
<reference evidence="2" key="1">
    <citation type="submission" date="2020-08" db="EMBL/GenBank/DDBJ databases">
        <title>Multicomponent nature underlies the extraordinary mechanical properties of spider dragline silk.</title>
        <authorList>
            <person name="Kono N."/>
            <person name="Nakamura H."/>
            <person name="Mori M."/>
            <person name="Yoshida Y."/>
            <person name="Ohtoshi R."/>
            <person name="Malay A.D."/>
            <person name="Moran D.A.P."/>
            <person name="Tomita M."/>
            <person name="Numata K."/>
            <person name="Arakawa K."/>
        </authorList>
    </citation>
    <scope>NUCLEOTIDE SEQUENCE</scope>
</reference>
<evidence type="ECO:0000256" key="1">
    <source>
        <dbReference type="SAM" id="Phobius"/>
    </source>
</evidence>
<keyword evidence="3" id="KW-1185">Reference proteome</keyword>
<keyword evidence="1" id="KW-0472">Membrane</keyword>
<gene>
    <name evidence="2" type="ORF">NPIL_286421</name>
</gene>
<dbReference type="Proteomes" id="UP000887013">
    <property type="component" value="Unassembled WGS sequence"/>
</dbReference>
<dbReference type="AlphaFoldDB" id="A0A8X6N8K9"/>
<evidence type="ECO:0000313" key="2">
    <source>
        <dbReference type="EMBL" id="GFT00077.1"/>
    </source>
</evidence>